<evidence type="ECO:0000313" key="2">
    <source>
        <dbReference type="Proteomes" id="UP001162793"/>
    </source>
</evidence>
<proteinExistence type="predicted"/>
<dbReference type="AlphaFoldDB" id="A0AA41WWY8"/>
<keyword evidence="2" id="KW-1185">Reference proteome</keyword>
<protein>
    <submittedName>
        <fullName evidence="1">Uncharacterized protein</fullName>
    </submittedName>
</protein>
<dbReference type="EMBL" id="JAMYWC010000005">
    <property type="protein sequence ID" value="MCP1174353.1"/>
    <property type="molecule type" value="Genomic_DNA"/>
</dbReference>
<dbReference type="Proteomes" id="UP001162793">
    <property type="component" value="Unassembled WGS sequence"/>
</dbReference>
<accession>A0AA41WWY8</accession>
<dbReference type="NCBIfam" id="NF047331">
    <property type="entry name" value="phage_HTJ"/>
    <property type="match status" value="1"/>
</dbReference>
<gene>
    <name evidence="1" type="ORF">NKG59_18475</name>
</gene>
<name>A0AA41WWY8_9RALS</name>
<sequence length="68" mass="7831">MAYTKQDLQRIERALVKGELEVQFQDRRARYRSVDEMLRIRSEIVRNLEGAAPASRVIRLRSAGKGAT</sequence>
<organism evidence="1 2">
    <name type="scientific">Ralstonia chuxiongensis</name>
    <dbReference type="NCBI Taxonomy" id="2957504"/>
    <lineage>
        <taxon>Bacteria</taxon>
        <taxon>Pseudomonadati</taxon>
        <taxon>Pseudomonadota</taxon>
        <taxon>Betaproteobacteria</taxon>
        <taxon>Burkholderiales</taxon>
        <taxon>Burkholderiaceae</taxon>
        <taxon>Ralstonia</taxon>
    </lineage>
</organism>
<reference evidence="2" key="1">
    <citation type="journal article" date="2023" name="Front. Microbiol.">
        <title>Ralstonia chuxiongensis sp. nov., Ralstonia mojiangensis sp. nov., and Ralstonia soli sp. nov., isolated from tobacco fields, are three novel species in the family Burkholderiaceae.</title>
        <authorList>
            <person name="Lu C.H."/>
            <person name="Zhang Y.Y."/>
            <person name="Jiang N."/>
            <person name="Chen W."/>
            <person name="Shao X."/>
            <person name="Zhao Z.M."/>
            <person name="Lu W.L."/>
            <person name="Hu X."/>
            <person name="Xi Y.X."/>
            <person name="Zou S.Y."/>
            <person name="Wei Q.J."/>
            <person name="Lin Z.L."/>
            <person name="Gong L."/>
            <person name="Gai X.T."/>
            <person name="Zhang L.Q."/>
            <person name="Li J.Y."/>
            <person name="Jin Y."/>
            <person name="Xia Z.Y."/>
        </authorList>
    </citation>
    <scope>NUCLEOTIDE SEQUENCE [LARGE SCALE GENOMIC DNA]</scope>
    <source>
        <strain evidence="2">21YRMH01-3</strain>
    </source>
</reference>
<dbReference type="RefSeq" id="WP_253539803.1">
    <property type="nucleotide sequence ID" value="NZ_JAMYWC010000005.1"/>
</dbReference>
<comment type="caution">
    <text evidence="1">The sequence shown here is derived from an EMBL/GenBank/DDBJ whole genome shotgun (WGS) entry which is preliminary data.</text>
</comment>
<evidence type="ECO:0000313" key="1">
    <source>
        <dbReference type="EMBL" id="MCP1174353.1"/>
    </source>
</evidence>